<feature type="transmembrane region" description="Helical" evidence="7">
    <location>
        <begin position="203"/>
        <end position="223"/>
    </location>
</feature>
<keyword evidence="6 7" id="KW-0472">Membrane</keyword>
<protein>
    <submittedName>
        <fullName evidence="8">Uncharacterized protein</fullName>
    </submittedName>
</protein>
<reference evidence="8 9" key="1">
    <citation type="submission" date="2020-04" db="EMBL/GenBank/DDBJ databases">
        <authorList>
            <person name="Laetsch R D."/>
            <person name="Stevens L."/>
            <person name="Kumar S."/>
            <person name="Blaxter L. M."/>
        </authorList>
    </citation>
    <scope>NUCLEOTIDE SEQUENCE [LARGE SCALE GENOMIC DNA]</scope>
</reference>
<feature type="transmembrane region" description="Helical" evidence="7">
    <location>
        <begin position="6"/>
        <end position="26"/>
    </location>
</feature>
<organism evidence="8 9">
    <name type="scientific">Caenorhabditis bovis</name>
    <dbReference type="NCBI Taxonomy" id="2654633"/>
    <lineage>
        <taxon>Eukaryota</taxon>
        <taxon>Metazoa</taxon>
        <taxon>Ecdysozoa</taxon>
        <taxon>Nematoda</taxon>
        <taxon>Chromadorea</taxon>
        <taxon>Rhabditida</taxon>
        <taxon>Rhabditina</taxon>
        <taxon>Rhabditomorpha</taxon>
        <taxon>Rhabditoidea</taxon>
        <taxon>Rhabditidae</taxon>
        <taxon>Peloderinae</taxon>
        <taxon>Caenorhabditis</taxon>
    </lineage>
</organism>
<feature type="transmembrane region" description="Helical" evidence="7">
    <location>
        <begin position="33"/>
        <end position="56"/>
    </location>
</feature>
<feature type="transmembrane region" description="Helical" evidence="7">
    <location>
        <begin position="229"/>
        <end position="251"/>
    </location>
</feature>
<comment type="caution">
    <text evidence="8">The sequence shown here is derived from an EMBL/GenBank/DDBJ whole genome shotgun (WGS) entry which is preliminary data.</text>
</comment>
<evidence type="ECO:0000256" key="3">
    <source>
        <dbReference type="ARBA" id="ARBA00022692"/>
    </source>
</evidence>
<accession>A0A8S1F4C3</accession>
<feature type="transmembrane region" description="Helical" evidence="7">
    <location>
        <begin position="68"/>
        <end position="86"/>
    </location>
</feature>
<dbReference type="GO" id="GO:0016020">
    <property type="term" value="C:membrane"/>
    <property type="evidence" value="ECO:0007669"/>
    <property type="project" value="UniProtKB-SubCell"/>
</dbReference>
<proteinExistence type="inferred from homology"/>
<comment type="similarity">
    <text evidence="2">Belongs to the APH-1 family.</text>
</comment>
<feature type="transmembrane region" description="Helical" evidence="7">
    <location>
        <begin position="170"/>
        <end position="191"/>
    </location>
</feature>
<evidence type="ECO:0000256" key="7">
    <source>
        <dbReference type="SAM" id="Phobius"/>
    </source>
</evidence>
<feature type="transmembrane region" description="Helical" evidence="7">
    <location>
        <begin position="118"/>
        <end position="140"/>
    </location>
</feature>
<evidence type="ECO:0000256" key="2">
    <source>
        <dbReference type="ARBA" id="ARBA00005577"/>
    </source>
</evidence>
<dbReference type="AlphaFoldDB" id="A0A8S1F4C3"/>
<keyword evidence="5 7" id="KW-1133">Transmembrane helix</keyword>
<dbReference type="Proteomes" id="UP000494206">
    <property type="component" value="Unassembled WGS sequence"/>
</dbReference>
<dbReference type="Pfam" id="PF06105">
    <property type="entry name" value="Aph-1"/>
    <property type="match status" value="1"/>
</dbReference>
<dbReference type="PANTHER" id="PTHR12889">
    <property type="entry name" value="GAMMA-SECRETASE SUBUNIT APH-1"/>
    <property type="match status" value="1"/>
</dbReference>
<evidence type="ECO:0000256" key="5">
    <source>
        <dbReference type="ARBA" id="ARBA00022989"/>
    </source>
</evidence>
<evidence type="ECO:0000256" key="6">
    <source>
        <dbReference type="ARBA" id="ARBA00023136"/>
    </source>
</evidence>
<dbReference type="GO" id="GO:0007219">
    <property type="term" value="P:Notch signaling pathway"/>
    <property type="evidence" value="ECO:0007669"/>
    <property type="project" value="UniProtKB-KW"/>
</dbReference>
<dbReference type="GO" id="GO:0016485">
    <property type="term" value="P:protein processing"/>
    <property type="evidence" value="ECO:0007669"/>
    <property type="project" value="InterPro"/>
</dbReference>
<evidence type="ECO:0000313" key="8">
    <source>
        <dbReference type="EMBL" id="CAB3410638.1"/>
    </source>
</evidence>
<gene>
    <name evidence="8" type="ORF">CBOVIS_LOCUS12137</name>
</gene>
<evidence type="ECO:0000256" key="1">
    <source>
        <dbReference type="ARBA" id="ARBA00004141"/>
    </source>
</evidence>
<evidence type="ECO:0000313" key="9">
    <source>
        <dbReference type="Proteomes" id="UP000494206"/>
    </source>
</evidence>
<evidence type="ECO:0000256" key="4">
    <source>
        <dbReference type="ARBA" id="ARBA00022976"/>
    </source>
</evidence>
<dbReference type="EMBL" id="CADEPM010000011">
    <property type="protein sequence ID" value="CAB3410638.1"/>
    <property type="molecule type" value="Genomic_DNA"/>
</dbReference>
<dbReference type="InterPro" id="IPR009294">
    <property type="entry name" value="Aph-1"/>
</dbReference>
<keyword evidence="9" id="KW-1185">Reference proteome</keyword>
<keyword evidence="4" id="KW-0914">Notch signaling pathway</keyword>
<name>A0A8S1F4C3_9PELO</name>
<sequence length="302" mass="33221">MGYLLTISCYLLSFSASLVIFVAFILHDPVRIILFFLGAFFWLLSLLLSSVFWFALSPIFSDPFHPTLLLSIIFQEVARVAYFWVLKKAQNGLNKITRQTNYSMASGVSGLQNSRHMLALVCGLGMGVTSALFFVMNAFATFAGPGSIGLPEALEKGTADVNRAGKMLPLFLSLSALLLTLFHVTWTIMIWDTCHKIGRSTTVFNPAIVAIGSHFLIVGISAFSSHGFYAFTLFLQSLILLVTIVYCHVILGGTVKNFALCVTDAVQDALTLRFVRSRFGLCSRGAIRVPDEPLTERNAIRS</sequence>
<comment type="subcellular location">
    <subcellularLocation>
        <location evidence="1">Membrane</location>
        <topology evidence="1">Multi-pass membrane protein</topology>
    </subcellularLocation>
</comment>
<keyword evidence="3 7" id="KW-0812">Transmembrane</keyword>
<dbReference type="OrthoDB" id="6507463at2759"/>